<feature type="chain" id="PRO_5003444940" evidence="1">
    <location>
        <begin position="27"/>
        <end position="57"/>
    </location>
</feature>
<feature type="signal peptide" evidence="1">
    <location>
        <begin position="1"/>
        <end position="26"/>
    </location>
</feature>
<reference evidence="3" key="1">
    <citation type="journal article" date="2011" name="Nat. Biotechnol.">
        <title>The genomic sequence of the Chinese hamster ovary (CHO)-K1 cell line.</title>
        <authorList>
            <person name="Xu X."/>
            <person name="Nagarajan H."/>
            <person name="Lewis N.E."/>
            <person name="Pan S."/>
            <person name="Cai Z."/>
            <person name="Liu X."/>
            <person name="Chen W."/>
            <person name="Xie M."/>
            <person name="Wang W."/>
            <person name="Hammond S."/>
            <person name="Andersen M.R."/>
            <person name="Neff N."/>
            <person name="Passarelli B."/>
            <person name="Koh W."/>
            <person name="Fan H.C."/>
            <person name="Wang J."/>
            <person name="Gui Y."/>
            <person name="Lee K.H."/>
            <person name="Betenbaugh M.J."/>
            <person name="Quake S.R."/>
            <person name="Famili I."/>
            <person name="Palsson B.O."/>
            <person name="Wang J."/>
        </authorList>
    </citation>
    <scope>NUCLEOTIDE SEQUENCE [LARGE SCALE GENOMIC DNA]</scope>
    <source>
        <strain evidence="3">CHO K1 cell line</strain>
    </source>
</reference>
<dbReference type="EMBL" id="JH000892">
    <property type="protein sequence ID" value="EGW03319.1"/>
    <property type="molecule type" value="Genomic_DNA"/>
</dbReference>
<dbReference type="AlphaFoldDB" id="G3HXT7"/>
<organism evidence="2 3">
    <name type="scientific">Cricetulus griseus</name>
    <name type="common">Chinese hamster</name>
    <name type="synonym">Cricetulus barabensis griseus</name>
    <dbReference type="NCBI Taxonomy" id="10029"/>
    <lineage>
        <taxon>Eukaryota</taxon>
        <taxon>Metazoa</taxon>
        <taxon>Chordata</taxon>
        <taxon>Craniata</taxon>
        <taxon>Vertebrata</taxon>
        <taxon>Euteleostomi</taxon>
        <taxon>Mammalia</taxon>
        <taxon>Eutheria</taxon>
        <taxon>Euarchontoglires</taxon>
        <taxon>Glires</taxon>
        <taxon>Rodentia</taxon>
        <taxon>Myomorpha</taxon>
        <taxon>Muroidea</taxon>
        <taxon>Cricetidae</taxon>
        <taxon>Cricetinae</taxon>
        <taxon>Cricetulus</taxon>
    </lineage>
</organism>
<accession>G3HXT7</accession>
<evidence type="ECO:0000313" key="2">
    <source>
        <dbReference type="EMBL" id="EGW03319.1"/>
    </source>
</evidence>
<name>G3HXT7_CRIGR</name>
<proteinExistence type="predicted"/>
<keyword evidence="1" id="KW-0732">Signal</keyword>
<evidence type="ECO:0000256" key="1">
    <source>
        <dbReference type="SAM" id="SignalP"/>
    </source>
</evidence>
<sequence length="57" mass="6313">MSKILESCQHLLAGGWLLWLPLWAPGLEHCGLAVCRANVTSEAWTHLTSPKPNMRST</sequence>
<evidence type="ECO:0000313" key="3">
    <source>
        <dbReference type="Proteomes" id="UP000001075"/>
    </source>
</evidence>
<gene>
    <name evidence="2" type="ORF">I79_015851</name>
</gene>
<protein>
    <submittedName>
        <fullName evidence="2">Uncharacterized protein</fullName>
    </submittedName>
</protein>
<dbReference type="InParanoid" id="G3HXT7"/>
<dbReference type="Proteomes" id="UP000001075">
    <property type="component" value="Unassembled WGS sequence"/>
</dbReference>